<dbReference type="EMBL" id="RHHM01000011">
    <property type="protein sequence ID" value="RQM37532.1"/>
    <property type="molecule type" value="Genomic_DNA"/>
</dbReference>
<gene>
    <name evidence="1" type="ORF">EB241_14930</name>
</gene>
<comment type="caution">
    <text evidence="1">The sequence shown here is derived from an EMBL/GenBank/DDBJ whole genome shotgun (WGS) entry which is preliminary data.</text>
</comment>
<reference evidence="1 2" key="1">
    <citation type="submission" date="2018-10" db="EMBL/GenBank/DDBJ databases">
        <title>Draft genome sequence for the type isolate of Erwinia psidii, agent causal of bacterial blight in guava (Psidium guajava) and wilt and die-back of Eucalyptus spp.</title>
        <authorList>
            <person name="Hermenegildo P.S."/>
            <person name="Santos S.A."/>
            <person name="Guimaraes L.M.S."/>
            <person name="Vidigal P.M.P."/>
            <person name="Pereira I.C."/>
            <person name="Badel J.L."/>
            <person name="Alfenas-Zerbini P."/>
            <person name="Ferreira M.A.S.V."/>
            <person name="Alfenas A.C."/>
        </authorList>
    </citation>
    <scope>NUCLEOTIDE SEQUENCE [LARGE SCALE GENOMIC DNA]</scope>
    <source>
        <strain evidence="1 2">IBSBF 435</strain>
    </source>
</reference>
<accession>A0A3N6TQK4</accession>
<sequence length="71" mass="7997">MAASKEDKISPIGRTRLWKKCLSDCEQTKRRPPEGVINFSFSRSALLNLPHKKEATGSGLPLRLLAHCNHR</sequence>
<dbReference type="AlphaFoldDB" id="A0A3N6TQK4"/>
<keyword evidence="2" id="KW-1185">Reference proteome</keyword>
<evidence type="ECO:0000313" key="2">
    <source>
        <dbReference type="Proteomes" id="UP000279457"/>
    </source>
</evidence>
<organism evidence="1 2">
    <name type="scientific">Erwinia psidii</name>
    <dbReference type="NCBI Taxonomy" id="69224"/>
    <lineage>
        <taxon>Bacteria</taxon>
        <taxon>Pseudomonadati</taxon>
        <taxon>Pseudomonadota</taxon>
        <taxon>Gammaproteobacteria</taxon>
        <taxon>Enterobacterales</taxon>
        <taxon>Erwiniaceae</taxon>
        <taxon>Erwinia</taxon>
    </lineage>
</organism>
<evidence type="ECO:0000313" key="1">
    <source>
        <dbReference type="EMBL" id="RQM37532.1"/>
    </source>
</evidence>
<protein>
    <submittedName>
        <fullName evidence="1">Uncharacterized protein</fullName>
    </submittedName>
</protein>
<name>A0A3N6TQK4_9GAMM</name>
<proteinExistence type="predicted"/>
<dbReference type="Proteomes" id="UP000279457">
    <property type="component" value="Unassembled WGS sequence"/>
</dbReference>